<reference evidence="1 2" key="1">
    <citation type="submission" date="2019-01" db="EMBL/GenBank/DDBJ databases">
        <title>Sequencing of cultivated peanut Arachis hypogaea provides insights into genome evolution and oil improvement.</title>
        <authorList>
            <person name="Chen X."/>
        </authorList>
    </citation>
    <scope>NUCLEOTIDE SEQUENCE [LARGE SCALE GENOMIC DNA]</scope>
    <source>
        <strain evidence="2">cv. Fuhuasheng</strain>
        <tissue evidence="1">Leaves</tissue>
    </source>
</reference>
<dbReference type="AlphaFoldDB" id="A0A444ZT91"/>
<evidence type="ECO:0000313" key="1">
    <source>
        <dbReference type="EMBL" id="RYR17376.1"/>
    </source>
</evidence>
<dbReference type="STRING" id="3818.A0A444ZT91"/>
<comment type="caution">
    <text evidence="1">The sequence shown here is derived from an EMBL/GenBank/DDBJ whole genome shotgun (WGS) entry which is preliminary data.</text>
</comment>
<proteinExistence type="predicted"/>
<organism evidence="1 2">
    <name type="scientific">Arachis hypogaea</name>
    <name type="common">Peanut</name>
    <dbReference type="NCBI Taxonomy" id="3818"/>
    <lineage>
        <taxon>Eukaryota</taxon>
        <taxon>Viridiplantae</taxon>
        <taxon>Streptophyta</taxon>
        <taxon>Embryophyta</taxon>
        <taxon>Tracheophyta</taxon>
        <taxon>Spermatophyta</taxon>
        <taxon>Magnoliopsida</taxon>
        <taxon>eudicotyledons</taxon>
        <taxon>Gunneridae</taxon>
        <taxon>Pentapetalae</taxon>
        <taxon>rosids</taxon>
        <taxon>fabids</taxon>
        <taxon>Fabales</taxon>
        <taxon>Fabaceae</taxon>
        <taxon>Papilionoideae</taxon>
        <taxon>50 kb inversion clade</taxon>
        <taxon>dalbergioids sensu lato</taxon>
        <taxon>Dalbergieae</taxon>
        <taxon>Pterocarpus clade</taxon>
        <taxon>Arachis</taxon>
    </lineage>
</organism>
<name>A0A444ZT91_ARAHY</name>
<gene>
    <name evidence="1" type="ORF">Ahy_B03g062138</name>
</gene>
<dbReference type="Proteomes" id="UP000289738">
    <property type="component" value="Chromosome B03"/>
</dbReference>
<keyword evidence="2" id="KW-1185">Reference proteome</keyword>
<accession>A0A444ZT91</accession>
<sequence length="323" mass="35828">MPENCHVVGITFSRLYSVGEKVRSASVPAFVQGFWDGTPPVPWPDNFGNENVWIMSTQPIVVEVPICNAPTPASSVAFLAWHDDSHLQSHRNDGVNSSLNHDSFQSGISTDGAKHSCLERVYELERWRLEIPTLSSAERGREDNLQNTLMLKSKQESHFFYPPNSTLHLYGGAAFERVIHEFRCAAYSIECPPVSREKVANILLAHAGRGGARGITEAAAEIARSAARSWLAPLLDTACDRLGFVLGNLFDLALERNRSNDSEYGSKTANMDGCVGFHAALRCAYSRFIKDLSKQCKQLIRHHLDSVTSPFLQLDVLLVFLDV</sequence>
<dbReference type="EMBL" id="SDMP01000013">
    <property type="protein sequence ID" value="RYR17376.1"/>
    <property type="molecule type" value="Genomic_DNA"/>
</dbReference>
<protein>
    <submittedName>
        <fullName evidence="1">Uncharacterized protein</fullName>
    </submittedName>
</protein>
<evidence type="ECO:0000313" key="2">
    <source>
        <dbReference type="Proteomes" id="UP000289738"/>
    </source>
</evidence>